<dbReference type="InterPro" id="IPR002912">
    <property type="entry name" value="ACT_dom"/>
</dbReference>
<reference evidence="3 4" key="1">
    <citation type="journal article" date="2017" name="Genome Announc.">
        <title>Complete Genome Sequences of Two Acetylene-Fermenting Pelobacter acetylenicus Strains.</title>
        <authorList>
            <person name="Sutton J.M."/>
            <person name="Baesman S.M."/>
            <person name="Fierst J.L."/>
            <person name="Poret-Peterson A.T."/>
            <person name="Oremland R.S."/>
            <person name="Dunlap D.S."/>
            <person name="Akob D.M."/>
        </authorList>
    </citation>
    <scope>NUCLEOTIDE SEQUENCE [LARGE SCALE GENOMIC DNA]</scope>
    <source>
        <strain evidence="3 4">DSM 3247</strain>
    </source>
</reference>
<dbReference type="Pfam" id="PF13740">
    <property type="entry name" value="ACT_6"/>
    <property type="match status" value="1"/>
</dbReference>
<dbReference type="SUPFAM" id="SSF55021">
    <property type="entry name" value="ACT-like"/>
    <property type="match status" value="1"/>
</dbReference>
<sequence length="92" mass="10325">MSSSRFVITVIGLDRVGIVAGITRVMAEYSVNIADIRQTIMNDLFTMLMLAEVKSDNFDLTAFQEAMSAIGKELGVQVIVQHEDAFRFMHRI</sequence>
<name>A0A1L3GHS4_SYNAC</name>
<dbReference type="EMBL" id="CP015518">
    <property type="protein sequence ID" value="APG25439.1"/>
    <property type="molecule type" value="Genomic_DNA"/>
</dbReference>
<evidence type="ECO:0000313" key="3">
    <source>
        <dbReference type="EMBL" id="APG25439.1"/>
    </source>
</evidence>
<dbReference type="PANTHER" id="PTHR34875:SF6">
    <property type="entry name" value="UPF0237 PROTEIN MJ1558"/>
    <property type="match status" value="1"/>
</dbReference>
<evidence type="ECO:0000313" key="4">
    <source>
        <dbReference type="Proteomes" id="UP000182264"/>
    </source>
</evidence>
<dbReference type="HAMAP" id="MF_01054">
    <property type="entry name" value="UPF0237"/>
    <property type="match status" value="1"/>
</dbReference>
<gene>
    <name evidence="3" type="ORF">A7E75_10725</name>
</gene>
<accession>A0A1L3GHS4</accession>
<dbReference type="NCBIfam" id="NF001220">
    <property type="entry name" value="PRK00194.1"/>
    <property type="match status" value="1"/>
</dbReference>
<comment type="similarity">
    <text evidence="1">Belongs to the UPF0237 family.</text>
</comment>
<dbReference type="PANTHER" id="PTHR34875">
    <property type="entry name" value="UPF0237 PROTEIN MJ1558"/>
    <property type="match status" value="1"/>
</dbReference>
<dbReference type="Proteomes" id="UP000182264">
    <property type="component" value="Chromosome"/>
</dbReference>
<organism evidence="3 4">
    <name type="scientific">Syntrophotalea acetylenica</name>
    <name type="common">Pelobacter acetylenicus</name>
    <dbReference type="NCBI Taxonomy" id="29542"/>
    <lineage>
        <taxon>Bacteria</taxon>
        <taxon>Pseudomonadati</taxon>
        <taxon>Thermodesulfobacteriota</taxon>
        <taxon>Desulfuromonadia</taxon>
        <taxon>Desulfuromonadales</taxon>
        <taxon>Syntrophotaleaceae</taxon>
        <taxon>Syntrophotalea</taxon>
    </lineage>
</organism>
<dbReference type="PROSITE" id="PS51671">
    <property type="entry name" value="ACT"/>
    <property type="match status" value="1"/>
</dbReference>
<protein>
    <recommendedName>
        <fullName evidence="1">UPF0237 protein A7E75_10725</fullName>
    </recommendedName>
</protein>
<keyword evidence="4" id="KW-1185">Reference proteome</keyword>
<dbReference type="Gene3D" id="3.30.70.260">
    <property type="match status" value="1"/>
</dbReference>
<dbReference type="STRING" id="29542.A6070_04730"/>
<dbReference type="RefSeq" id="WP_072287280.1">
    <property type="nucleotide sequence ID" value="NZ_CP015455.1"/>
</dbReference>
<dbReference type="KEGG" id="pace:A6070_04730"/>
<feature type="domain" description="ACT" evidence="2">
    <location>
        <begin position="7"/>
        <end position="81"/>
    </location>
</feature>
<evidence type="ECO:0000256" key="1">
    <source>
        <dbReference type="HAMAP-Rule" id="MF_01054"/>
    </source>
</evidence>
<evidence type="ECO:0000259" key="2">
    <source>
        <dbReference type="PROSITE" id="PS51671"/>
    </source>
</evidence>
<dbReference type="InterPro" id="IPR045865">
    <property type="entry name" value="ACT-like_dom_sf"/>
</dbReference>
<dbReference type="InterPro" id="IPR022986">
    <property type="entry name" value="UPF0237_ACT"/>
</dbReference>
<proteinExistence type="inferred from homology"/>
<dbReference type="InterPro" id="IPR050990">
    <property type="entry name" value="UPF0237/GcvR_regulator"/>
</dbReference>
<dbReference type="AlphaFoldDB" id="A0A1L3GHS4"/>
<dbReference type="OrthoDB" id="12860at2"/>
<dbReference type="CDD" id="cd04872">
    <property type="entry name" value="ACT_1ZPV"/>
    <property type="match status" value="1"/>
</dbReference>